<keyword evidence="11" id="KW-1185">Reference proteome</keyword>
<feature type="domain" description="Cullin family profile" evidence="9">
    <location>
        <begin position="412"/>
        <end position="654"/>
    </location>
</feature>
<dbReference type="SUPFAM" id="SSF75632">
    <property type="entry name" value="Cullin homology domain"/>
    <property type="match status" value="1"/>
</dbReference>
<evidence type="ECO:0000256" key="3">
    <source>
        <dbReference type="ARBA" id="ARBA00022499"/>
    </source>
</evidence>
<dbReference type="InterPro" id="IPR036390">
    <property type="entry name" value="WH_DNA-bd_sf"/>
</dbReference>
<dbReference type="Gene3D" id="3.30.230.130">
    <property type="entry name" value="Cullin, Chain C, Domain 2"/>
    <property type="match status" value="1"/>
</dbReference>
<dbReference type="PANTHER" id="PTHR11932">
    <property type="entry name" value="CULLIN"/>
    <property type="match status" value="1"/>
</dbReference>
<dbReference type="Gene3D" id="1.10.10.10">
    <property type="entry name" value="Winged helix-like DNA-binding domain superfamily/Winged helix DNA-binding domain"/>
    <property type="match status" value="1"/>
</dbReference>
<dbReference type="SMART" id="SM00182">
    <property type="entry name" value="CULLIN"/>
    <property type="match status" value="1"/>
</dbReference>
<dbReference type="InterPro" id="IPR059120">
    <property type="entry name" value="Cullin-like_AB"/>
</dbReference>
<keyword evidence="3" id="KW-1017">Isopeptide bond</keyword>
<dbReference type="SUPFAM" id="SSF46785">
    <property type="entry name" value="Winged helix' DNA-binding domain"/>
    <property type="match status" value="1"/>
</dbReference>
<sequence>MTAPLKAALTVNFEEEWVKAEPIVHSLLHQKPVSPAEWQDLFFHVYKITSWVDDGPRMIRNILTKKINEYVNEASVRIKSLQTDESLLNGYIKEWNRFYRQASILPLPFKFQKIDETPKHKCVMVNYMILDSIRSVMLDKWNETIFSIISEPLLAEALRLVKEERDGNIIDADNVIGIRQSFVALHDKNPDEPLLAYQKAFERQFIDQTTEYYNKICGKVSKTYKGVLKRWLIQLLNELGVLEYMVYADKKLDEEQQRAQKYLEMSSPTAGRHMEMAVIALVENFEDTILAECSKLIAERDVERLQRLYRLIRRTRSGIETVLKCIDNHIRTEGLNDMKNNAENLSTDPERYVQQLLIMFEKFSSLVREGFCDDARLLTARDKAFRAVVNDTSIFKIEMASKKGRTLSVESKCAELLANYCDLLLRKTQLSKKLTSEEIDEKLNQVLLVLKYVENKDVFMRFHRAHLSRRLILEMSADQEKEEMMVTRLRECGMPSDGVNKLSRMLQDIELNKDMNASFKKSLTGTNNNKSIAGELLYSINLKVLNGGAWGRGGSERIRFSLPRELEDFVPEMETFYKRQHHGRKLCWMHHWSSGTMIFGTANGGRFDLEITTFQMAVLFCFNERANEKISLETLRVATELPDAELMRTLLSLVAYPKMRSQILLCDSPSQNITIRDFSDSTKFSINHEFHLIKNGKVQNRGKVNLIGRLQLSLEANAEKEHESIVALREYRVQEGIVKIMKMRKRLTLAQLTMGIKQIDWLIDNGYMNCLPEDISTFVYLGPKQRLIFLVSWEQKS</sequence>
<dbReference type="FunFam" id="1.20.1310.10:FF:000077">
    <property type="entry name" value="CRE-CUL-5 protein"/>
    <property type="match status" value="1"/>
</dbReference>
<dbReference type="GO" id="GO:0031625">
    <property type="term" value="F:ubiquitin protein ligase binding"/>
    <property type="evidence" value="ECO:0007669"/>
    <property type="project" value="InterPro"/>
</dbReference>
<dbReference type="SUPFAM" id="SSF74788">
    <property type="entry name" value="Cullin repeat-like"/>
    <property type="match status" value="1"/>
</dbReference>
<evidence type="ECO:0000256" key="2">
    <source>
        <dbReference type="ARBA" id="ARBA00006019"/>
    </source>
</evidence>
<dbReference type="InterPro" id="IPR036317">
    <property type="entry name" value="Cullin_homology_sf"/>
</dbReference>
<dbReference type="InterPro" id="IPR036388">
    <property type="entry name" value="WH-like_DNA-bd_sf"/>
</dbReference>
<proteinExistence type="inferred from homology"/>
<dbReference type="GO" id="GO:0006511">
    <property type="term" value="P:ubiquitin-dependent protein catabolic process"/>
    <property type="evidence" value="ECO:0007669"/>
    <property type="project" value="InterPro"/>
</dbReference>
<comment type="similarity">
    <text evidence="2 7 8">Belongs to the cullin family.</text>
</comment>
<dbReference type="AlphaFoldDB" id="G0N928"/>
<dbReference type="SMART" id="SM00884">
    <property type="entry name" value="Cullin_Nedd8"/>
    <property type="match status" value="1"/>
</dbReference>
<evidence type="ECO:0000256" key="4">
    <source>
        <dbReference type="ARBA" id="ARBA00022786"/>
    </source>
</evidence>
<dbReference type="eggNOG" id="KOG2285">
    <property type="taxonomic scope" value="Eukaryota"/>
</dbReference>
<dbReference type="Pfam" id="PF26557">
    <property type="entry name" value="Cullin_AB"/>
    <property type="match status" value="1"/>
</dbReference>
<gene>
    <name evidence="10" type="ORF">CAEBREN_30890</name>
</gene>
<protein>
    <recommendedName>
        <fullName evidence="6">Cullin-5</fullName>
    </recommendedName>
</protein>
<dbReference type="InterPro" id="IPR016158">
    <property type="entry name" value="Cullin_homology"/>
</dbReference>
<evidence type="ECO:0000256" key="8">
    <source>
        <dbReference type="RuleBase" id="RU003829"/>
    </source>
</evidence>
<keyword evidence="5" id="KW-0832">Ubl conjugation</keyword>
<evidence type="ECO:0000313" key="11">
    <source>
        <dbReference type="Proteomes" id="UP000008068"/>
    </source>
</evidence>
<evidence type="ECO:0000256" key="7">
    <source>
        <dbReference type="PROSITE-ProRule" id="PRU00330"/>
    </source>
</evidence>
<reference evidence="11" key="1">
    <citation type="submission" date="2011-07" db="EMBL/GenBank/DDBJ databases">
        <authorList>
            <consortium name="Caenorhabditis brenneri Sequencing and Analysis Consortium"/>
            <person name="Wilson R.K."/>
        </authorList>
    </citation>
    <scope>NUCLEOTIDE SEQUENCE [LARGE SCALE GENOMIC DNA]</scope>
    <source>
        <strain evidence="11">PB2801</strain>
    </source>
</reference>
<dbReference type="InParanoid" id="G0N928"/>
<comment type="pathway">
    <text evidence="1">Protein modification; protein ubiquitination.</text>
</comment>
<evidence type="ECO:0000256" key="6">
    <source>
        <dbReference type="ARBA" id="ARBA00040451"/>
    </source>
</evidence>
<dbReference type="PROSITE" id="PS50069">
    <property type="entry name" value="CULLIN_2"/>
    <property type="match status" value="1"/>
</dbReference>
<evidence type="ECO:0000313" key="10">
    <source>
        <dbReference type="EMBL" id="EGT55464.1"/>
    </source>
</evidence>
<dbReference type="InterPro" id="IPR001373">
    <property type="entry name" value="Cullin_N"/>
</dbReference>
<dbReference type="HOGENOM" id="CLU_004747_5_0_1"/>
<dbReference type="Pfam" id="PF00888">
    <property type="entry name" value="Cullin"/>
    <property type="match status" value="1"/>
</dbReference>
<evidence type="ECO:0000259" key="9">
    <source>
        <dbReference type="PROSITE" id="PS50069"/>
    </source>
</evidence>
<organism evidence="11">
    <name type="scientific">Caenorhabditis brenneri</name>
    <name type="common">Nematode worm</name>
    <dbReference type="NCBI Taxonomy" id="135651"/>
    <lineage>
        <taxon>Eukaryota</taxon>
        <taxon>Metazoa</taxon>
        <taxon>Ecdysozoa</taxon>
        <taxon>Nematoda</taxon>
        <taxon>Chromadorea</taxon>
        <taxon>Rhabditida</taxon>
        <taxon>Rhabditina</taxon>
        <taxon>Rhabditomorpha</taxon>
        <taxon>Rhabditoidea</taxon>
        <taxon>Rhabditidae</taxon>
        <taxon>Peloderinae</taxon>
        <taxon>Caenorhabditis</taxon>
    </lineage>
</organism>
<evidence type="ECO:0000256" key="1">
    <source>
        <dbReference type="ARBA" id="ARBA00004906"/>
    </source>
</evidence>
<dbReference type="STRING" id="135651.G0N928"/>
<dbReference type="Gene3D" id="1.20.1310.10">
    <property type="entry name" value="Cullin Repeats"/>
    <property type="match status" value="4"/>
</dbReference>
<dbReference type="Proteomes" id="UP000008068">
    <property type="component" value="Unassembled WGS sequence"/>
</dbReference>
<dbReference type="InterPro" id="IPR016159">
    <property type="entry name" value="Cullin_repeat-like_dom_sf"/>
</dbReference>
<dbReference type="InterPro" id="IPR045093">
    <property type="entry name" value="Cullin"/>
</dbReference>
<evidence type="ECO:0000256" key="5">
    <source>
        <dbReference type="ARBA" id="ARBA00022843"/>
    </source>
</evidence>
<accession>G0N928</accession>
<dbReference type="FunFam" id="3.30.230.130:FF:000004">
    <property type="entry name" value="Cullin 5"/>
    <property type="match status" value="1"/>
</dbReference>
<dbReference type="EMBL" id="GL379851">
    <property type="protein sequence ID" value="EGT55464.1"/>
    <property type="molecule type" value="Genomic_DNA"/>
</dbReference>
<dbReference type="FunCoup" id="G0N928">
    <property type="interactions" value="2821"/>
</dbReference>
<dbReference type="FunFam" id="1.20.1310.10:FF:000009">
    <property type="entry name" value="Cullin 5"/>
    <property type="match status" value="1"/>
</dbReference>
<name>G0N928_CAEBE</name>
<keyword evidence="4" id="KW-0833">Ubl conjugation pathway</keyword>
<dbReference type="InterPro" id="IPR019559">
    <property type="entry name" value="Cullin_neddylation_domain"/>
</dbReference>
<dbReference type="OrthoDB" id="27073at2759"/>